<dbReference type="AlphaFoldDB" id="A0AAV5G239"/>
<evidence type="ECO:0000256" key="8">
    <source>
        <dbReference type="SAM" id="MobiDB-lite"/>
    </source>
</evidence>
<feature type="domain" description="ABC transmembrane type-1" evidence="9">
    <location>
        <begin position="95"/>
        <end position="284"/>
    </location>
</feature>
<feature type="transmembrane region" description="Helical" evidence="7">
    <location>
        <begin position="134"/>
        <end position="155"/>
    </location>
</feature>
<comment type="similarity">
    <text evidence="7">Belongs to the binding-protein-dependent transport system permease family.</text>
</comment>
<feature type="transmembrane region" description="Helical" evidence="7">
    <location>
        <begin position="216"/>
        <end position="238"/>
    </location>
</feature>
<evidence type="ECO:0000256" key="3">
    <source>
        <dbReference type="ARBA" id="ARBA00022475"/>
    </source>
</evidence>
<dbReference type="SUPFAM" id="SSF161098">
    <property type="entry name" value="MetI-like"/>
    <property type="match status" value="1"/>
</dbReference>
<dbReference type="CDD" id="cd06261">
    <property type="entry name" value="TM_PBP2"/>
    <property type="match status" value="1"/>
</dbReference>
<dbReference type="RefSeq" id="WP_003845753.1">
    <property type="nucleotide sequence ID" value="NZ_BQKK01000001.1"/>
</dbReference>
<gene>
    <name evidence="10" type="ORF">CAT723_09080</name>
</gene>
<feature type="transmembrane region" description="Helical" evidence="7">
    <location>
        <begin position="258"/>
        <end position="278"/>
    </location>
</feature>
<evidence type="ECO:0000256" key="4">
    <source>
        <dbReference type="ARBA" id="ARBA00022692"/>
    </source>
</evidence>
<dbReference type="GO" id="GO:0005886">
    <property type="term" value="C:plasma membrane"/>
    <property type="evidence" value="ECO:0007669"/>
    <property type="project" value="UniProtKB-SubCell"/>
</dbReference>
<keyword evidence="5 7" id="KW-1133">Transmembrane helix</keyword>
<feature type="transmembrane region" description="Helical" evidence="7">
    <location>
        <begin position="99"/>
        <end position="122"/>
    </location>
</feature>
<protein>
    <submittedName>
        <fullName evidence="10">ABC transporter permease</fullName>
    </submittedName>
</protein>
<dbReference type="Gene3D" id="1.10.3720.10">
    <property type="entry name" value="MetI-like"/>
    <property type="match status" value="1"/>
</dbReference>
<feature type="transmembrane region" description="Helical" evidence="7">
    <location>
        <begin position="31"/>
        <end position="52"/>
    </location>
</feature>
<evidence type="ECO:0000256" key="5">
    <source>
        <dbReference type="ARBA" id="ARBA00022989"/>
    </source>
</evidence>
<evidence type="ECO:0000256" key="6">
    <source>
        <dbReference type="ARBA" id="ARBA00023136"/>
    </source>
</evidence>
<evidence type="ECO:0000256" key="7">
    <source>
        <dbReference type="RuleBase" id="RU363032"/>
    </source>
</evidence>
<keyword evidence="2 7" id="KW-0813">Transport</keyword>
<evidence type="ECO:0000259" key="9">
    <source>
        <dbReference type="PROSITE" id="PS50928"/>
    </source>
</evidence>
<evidence type="ECO:0000256" key="2">
    <source>
        <dbReference type="ARBA" id="ARBA00022448"/>
    </source>
</evidence>
<reference evidence="10" key="1">
    <citation type="submission" date="2021-12" db="EMBL/GenBank/DDBJ databases">
        <title>Draft genome sequence of Corynebacterium ammoniagenes strain T-723.</title>
        <authorList>
            <person name="Matsuzawa M."/>
            <person name="Hiratani M."/>
            <person name="Abe I."/>
            <person name="Tsuji Y."/>
            <person name="Nakamura J."/>
        </authorList>
    </citation>
    <scope>NUCLEOTIDE SEQUENCE</scope>
    <source>
        <strain evidence="10">T-723</strain>
    </source>
</reference>
<dbReference type="InterPro" id="IPR050366">
    <property type="entry name" value="BP-dependent_transpt_permease"/>
</dbReference>
<dbReference type="Proteomes" id="UP001054925">
    <property type="component" value="Unassembled WGS sequence"/>
</dbReference>
<organism evidence="10 11">
    <name type="scientific">Corynebacterium ammoniagenes</name>
    <name type="common">Brevibacterium ammoniagenes</name>
    <dbReference type="NCBI Taxonomy" id="1697"/>
    <lineage>
        <taxon>Bacteria</taxon>
        <taxon>Bacillati</taxon>
        <taxon>Actinomycetota</taxon>
        <taxon>Actinomycetes</taxon>
        <taxon>Mycobacteriales</taxon>
        <taxon>Corynebacteriaceae</taxon>
        <taxon>Corynebacterium</taxon>
    </lineage>
</organism>
<feature type="region of interest" description="Disordered" evidence="8">
    <location>
        <begin position="1"/>
        <end position="30"/>
    </location>
</feature>
<evidence type="ECO:0000256" key="1">
    <source>
        <dbReference type="ARBA" id="ARBA00004651"/>
    </source>
</evidence>
<dbReference type="EMBL" id="BQKK01000001">
    <property type="protein sequence ID" value="GJN42429.1"/>
    <property type="molecule type" value="Genomic_DNA"/>
</dbReference>
<dbReference type="GO" id="GO:0055085">
    <property type="term" value="P:transmembrane transport"/>
    <property type="evidence" value="ECO:0007669"/>
    <property type="project" value="InterPro"/>
</dbReference>
<dbReference type="InterPro" id="IPR035906">
    <property type="entry name" value="MetI-like_sf"/>
</dbReference>
<evidence type="ECO:0000313" key="11">
    <source>
        <dbReference type="Proteomes" id="UP001054925"/>
    </source>
</evidence>
<keyword evidence="6 7" id="KW-0472">Membrane</keyword>
<sequence>MTNQTSSPKHEQSRLNSTAKRPKAHKGHNPWTTPGSIIAIIILVIAFAWALFPSLFTNSDPYAGTDVALQAPSGAHWMGTDAVGRDVYTRIIYGAQQSLFGALIAVAVGLVLGTLLGLIAGTRGGWVDSVIMRLVDVLLSIPGILLSLSIIIILGFGSTNAAFAVGMTSVATFARLARSQVMSVAKSDFIEAAYGSGASSVQVLFKHILPNSLTPVIALATLQFGSAILQLAILGFLGYGAPPPIPEWGLIIADGRDFVATAGWVVTFPGLAIIAVVMSANHLSHNIHTEA</sequence>
<dbReference type="PANTHER" id="PTHR43386:SF25">
    <property type="entry name" value="PEPTIDE ABC TRANSPORTER PERMEASE PROTEIN"/>
    <property type="match status" value="1"/>
</dbReference>
<dbReference type="PANTHER" id="PTHR43386">
    <property type="entry name" value="OLIGOPEPTIDE TRANSPORT SYSTEM PERMEASE PROTEIN APPC"/>
    <property type="match status" value="1"/>
</dbReference>
<keyword evidence="4 7" id="KW-0812">Transmembrane</keyword>
<accession>A0AAV5G239</accession>
<evidence type="ECO:0000313" key="10">
    <source>
        <dbReference type="EMBL" id="GJN42429.1"/>
    </source>
</evidence>
<dbReference type="PROSITE" id="PS50928">
    <property type="entry name" value="ABC_TM1"/>
    <property type="match status" value="1"/>
</dbReference>
<name>A0AAV5G239_CORAM</name>
<dbReference type="InterPro" id="IPR000515">
    <property type="entry name" value="MetI-like"/>
</dbReference>
<comment type="caution">
    <text evidence="10">The sequence shown here is derived from an EMBL/GenBank/DDBJ whole genome shotgun (WGS) entry which is preliminary data.</text>
</comment>
<keyword evidence="3" id="KW-1003">Cell membrane</keyword>
<proteinExistence type="inferred from homology"/>
<comment type="subcellular location">
    <subcellularLocation>
        <location evidence="1 7">Cell membrane</location>
        <topology evidence="1 7">Multi-pass membrane protein</topology>
    </subcellularLocation>
</comment>
<dbReference type="Pfam" id="PF00528">
    <property type="entry name" value="BPD_transp_1"/>
    <property type="match status" value="1"/>
</dbReference>